<gene>
    <name evidence="2" type="ORF">CBW42_04175</name>
</gene>
<organism evidence="2 3">
    <name type="scientific">Butyricicoccus porcorum</name>
    <dbReference type="NCBI Taxonomy" id="1945634"/>
    <lineage>
        <taxon>Bacteria</taxon>
        <taxon>Bacillati</taxon>
        <taxon>Bacillota</taxon>
        <taxon>Clostridia</taxon>
        <taxon>Eubacteriales</taxon>
        <taxon>Butyricicoccaceae</taxon>
        <taxon>Butyricicoccus</taxon>
    </lineage>
</organism>
<protein>
    <submittedName>
        <fullName evidence="2">Virulence protein</fullName>
    </submittedName>
</protein>
<proteinExistence type="predicted"/>
<dbReference type="AlphaFoldDB" id="A0A252F640"/>
<sequence>MEIRFNVTGSDRKNMVGIISNIIGMKAVYKFMPTCAYVIDNLTVSKDGTLIADERTDIETIRRVLEALESAGFTAEALPEELTEDTEEVAQETDPADEKSDSLVVSMPLDGFTENSLANLRKLIDSKQGLIKKALGTDNLAIEVTDTRVSFPWFQRTFDEDTTQAYMHFIVNLCAMAKNAKRVTATEKPADNEKYAFRCFLLRLGFIGNEYKVYRKILLKNLTGSSAFRSGGPAAKEASEHAISQ</sequence>
<dbReference type="Proteomes" id="UP000194903">
    <property type="component" value="Unassembled WGS sequence"/>
</dbReference>
<comment type="caution">
    <text evidence="2">The sequence shown here is derived from an EMBL/GenBank/DDBJ whole genome shotgun (WGS) entry which is preliminary data.</text>
</comment>
<dbReference type="EMBL" id="NHOC01000003">
    <property type="protein sequence ID" value="OUM21233.1"/>
    <property type="molecule type" value="Genomic_DNA"/>
</dbReference>
<dbReference type="OrthoDB" id="9775356at2"/>
<feature type="compositionally biased region" description="Acidic residues" evidence="1">
    <location>
        <begin position="78"/>
        <end position="95"/>
    </location>
</feature>
<evidence type="ECO:0000313" key="3">
    <source>
        <dbReference type="Proteomes" id="UP000194903"/>
    </source>
</evidence>
<evidence type="ECO:0000256" key="1">
    <source>
        <dbReference type="SAM" id="MobiDB-lite"/>
    </source>
</evidence>
<keyword evidence="3" id="KW-1185">Reference proteome</keyword>
<evidence type="ECO:0000313" key="2">
    <source>
        <dbReference type="EMBL" id="OUM21233.1"/>
    </source>
</evidence>
<name>A0A252F640_9FIRM</name>
<reference evidence="2 3" key="1">
    <citation type="submission" date="2017-05" db="EMBL/GenBank/DDBJ databases">
        <title>Butyricicoccus porcorum sp. nov. a butyrate-producing bacterium from the swine intestinal tract.</title>
        <authorList>
            <person name="Trachsel J."/>
            <person name="Humphrey S."/>
            <person name="Allen H.K."/>
        </authorList>
    </citation>
    <scope>NUCLEOTIDE SEQUENCE [LARGE SCALE GENOMIC DNA]</scope>
    <source>
        <strain evidence="2">BB10</strain>
    </source>
</reference>
<accession>A0A252F640</accession>
<dbReference type="RefSeq" id="WP_087018069.1">
    <property type="nucleotide sequence ID" value="NZ_NHOC01000003.1"/>
</dbReference>
<feature type="region of interest" description="Disordered" evidence="1">
    <location>
        <begin position="77"/>
        <end position="97"/>
    </location>
</feature>